<proteinExistence type="predicted"/>
<dbReference type="Proteomes" id="UP000437131">
    <property type="component" value="Unassembled WGS sequence"/>
</dbReference>
<dbReference type="RefSeq" id="WP_155084375.1">
    <property type="nucleotide sequence ID" value="NZ_WMIA01000021.1"/>
</dbReference>
<organism evidence="2 3">
    <name type="scientific">Cyanobacterium aponinum 0216</name>
    <dbReference type="NCBI Taxonomy" id="2676140"/>
    <lineage>
        <taxon>Bacteria</taxon>
        <taxon>Bacillati</taxon>
        <taxon>Cyanobacteriota</taxon>
        <taxon>Cyanophyceae</taxon>
        <taxon>Oscillatoriophycideae</taxon>
        <taxon>Chroococcales</taxon>
        <taxon>Geminocystaceae</taxon>
        <taxon>Cyanobacterium</taxon>
    </lineage>
</organism>
<gene>
    <name evidence="2" type="ORF">GGC33_14035</name>
</gene>
<dbReference type="InterPro" id="IPR025569">
    <property type="entry name" value="DUF4335"/>
</dbReference>
<dbReference type="Pfam" id="PF14233">
    <property type="entry name" value="DUF4335"/>
    <property type="match status" value="1"/>
</dbReference>
<accession>A0A844GYZ9</accession>
<protein>
    <submittedName>
        <fullName evidence="2">DUF4335 domain-containing protein</fullName>
    </submittedName>
</protein>
<name>A0A844GYZ9_9CHRO</name>
<reference evidence="2 3" key="1">
    <citation type="submission" date="2019-11" db="EMBL/GenBank/DDBJ databases">
        <title>Isolation of a new High Light Tolerant Cyanobacteria.</title>
        <authorList>
            <person name="Dobson Z."/>
            <person name="Vaughn N."/>
            <person name="Vaughn M."/>
            <person name="Fromme P."/>
            <person name="Mazor Y."/>
        </authorList>
    </citation>
    <scope>NUCLEOTIDE SEQUENCE [LARGE SCALE GENOMIC DNA]</scope>
    <source>
        <strain evidence="2 3">0216</strain>
    </source>
</reference>
<dbReference type="AlphaFoldDB" id="A0A844GYZ9"/>
<evidence type="ECO:0000313" key="3">
    <source>
        <dbReference type="Proteomes" id="UP000437131"/>
    </source>
</evidence>
<sequence length="222" mass="25059">MSSSIERQYMSPNCVLSLQGFSEESDNQEAISVMSVLTLAKCQIIGNSTTLQGGLTFLEHLLHAVSSYTHDLLSGLNHPVESKDKNDYIYLTNLEDKKRHLLIWQKEKGQTDDQLELELTTVQLFDLLDALDQLYQDPLTLPQLKDEIKPLSRRHRQAEVSFVEQSTPATLGFVGFTLAAIALFFIPNPNNIKDPNREPQPARETNQQVIPVETPSKPNENE</sequence>
<dbReference type="EMBL" id="WMIA01000021">
    <property type="protein sequence ID" value="MTF40039.1"/>
    <property type="molecule type" value="Genomic_DNA"/>
</dbReference>
<comment type="caution">
    <text evidence="2">The sequence shown here is derived from an EMBL/GenBank/DDBJ whole genome shotgun (WGS) entry which is preliminary data.</text>
</comment>
<evidence type="ECO:0000256" key="1">
    <source>
        <dbReference type="SAM" id="MobiDB-lite"/>
    </source>
</evidence>
<feature type="region of interest" description="Disordered" evidence="1">
    <location>
        <begin position="191"/>
        <end position="222"/>
    </location>
</feature>
<evidence type="ECO:0000313" key="2">
    <source>
        <dbReference type="EMBL" id="MTF40039.1"/>
    </source>
</evidence>